<dbReference type="Proteomes" id="UP001152797">
    <property type="component" value="Unassembled WGS sequence"/>
</dbReference>
<dbReference type="EMBL" id="CAMXCT010001161">
    <property type="protein sequence ID" value="CAI3987388.1"/>
    <property type="molecule type" value="Genomic_DNA"/>
</dbReference>
<feature type="compositionally biased region" description="Low complexity" evidence="1">
    <location>
        <begin position="801"/>
        <end position="810"/>
    </location>
</feature>
<feature type="compositionally biased region" description="Acidic residues" evidence="1">
    <location>
        <begin position="733"/>
        <end position="746"/>
    </location>
</feature>
<keyword evidence="4" id="KW-1185">Reference proteome</keyword>
<feature type="non-terminal residue" evidence="2">
    <location>
        <position position="1"/>
    </location>
</feature>
<feature type="compositionally biased region" description="Basic residues" evidence="1">
    <location>
        <begin position="193"/>
        <end position="212"/>
    </location>
</feature>
<evidence type="ECO:0000313" key="2">
    <source>
        <dbReference type="EMBL" id="CAI3987388.1"/>
    </source>
</evidence>
<feature type="compositionally biased region" description="Basic and acidic residues" evidence="1">
    <location>
        <begin position="53"/>
        <end position="63"/>
    </location>
</feature>
<feature type="compositionally biased region" description="Basic and acidic residues" evidence="1">
    <location>
        <begin position="213"/>
        <end position="375"/>
    </location>
</feature>
<comment type="caution">
    <text evidence="2">The sequence shown here is derived from an EMBL/GenBank/DDBJ whole genome shotgun (WGS) entry which is preliminary data.</text>
</comment>
<feature type="compositionally biased region" description="Basic and acidic residues" evidence="1">
    <location>
        <begin position="172"/>
        <end position="181"/>
    </location>
</feature>
<evidence type="ECO:0000313" key="4">
    <source>
        <dbReference type="Proteomes" id="UP001152797"/>
    </source>
</evidence>
<protein>
    <submittedName>
        <fullName evidence="3">Kinetoplast DNA-associated protein</fullName>
    </submittedName>
</protein>
<feature type="region of interest" description="Disordered" evidence="1">
    <location>
        <begin position="53"/>
        <end position="496"/>
    </location>
</feature>
<organism evidence="2">
    <name type="scientific">Cladocopium goreaui</name>
    <dbReference type="NCBI Taxonomy" id="2562237"/>
    <lineage>
        <taxon>Eukaryota</taxon>
        <taxon>Sar</taxon>
        <taxon>Alveolata</taxon>
        <taxon>Dinophyceae</taxon>
        <taxon>Suessiales</taxon>
        <taxon>Symbiodiniaceae</taxon>
        <taxon>Cladocopium</taxon>
    </lineage>
</organism>
<feature type="compositionally biased region" description="Acidic residues" evidence="1">
    <location>
        <begin position="94"/>
        <end position="112"/>
    </location>
</feature>
<reference evidence="2" key="1">
    <citation type="submission" date="2022-10" db="EMBL/GenBank/DDBJ databases">
        <authorList>
            <person name="Chen Y."/>
            <person name="Dougan E. K."/>
            <person name="Chan C."/>
            <person name="Rhodes N."/>
            <person name="Thang M."/>
        </authorList>
    </citation>
    <scope>NUCLEOTIDE SEQUENCE</scope>
</reference>
<name>A0A9P1CA27_9DINO</name>
<feature type="region of interest" description="Disordered" evidence="1">
    <location>
        <begin position="796"/>
        <end position="975"/>
    </location>
</feature>
<dbReference type="AlphaFoldDB" id="A0A9P1CA27"/>
<evidence type="ECO:0000256" key="1">
    <source>
        <dbReference type="SAM" id="MobiDB-lite"/>
    </source>
</evidence>
<dbReference type="EMBL" id="CAMXCT020001161">
    <property type="protein sequence ID" value="CAL1140763.1"/>
    <property type="molecule type" value="Genomic_DNA"/>
</dbReference>
<accession>A0A9P1CA27</accession>
<proteinExistence type="predicted"/>
<feature type="compositionally biased region" description="Basic residues" evidence="1">
    <location>
        <begin position="397"/>
        <end position="409"/>
    </location>
</feature>
<feature type="compositionally biased region" description="Basic and acidic residues" evidence="1">
    <location>
        <begin position="447"/>
        <end position="496"/>
    </location>
</feature>
<feature type="compositionally biased region" description="Polar residues" evidence="1">
    <location>
        <begin position="811"/>
        <end position="824"/>
    </location>
</feature>
<feature type="compositionally biased region" description="Basic and acidic residues" evidence="1">
    <location>
        <begin position="881"/>
        <end position="906"/>
    </location>
</feature>
<feature type="compositionally biased region" description="Basic and acidic residues" evidence="1">
    <location>
        <begin position="142"/>
        <end position="163"/>
    </location>
</feature>
<feature type="region of interest" description="Disordered" evidence="1">
    <location>
        <begin position="24"/>
        <end position="43"/>
    </location>
</feature>
<sequence length="975" mass="113734">GAVRARQQDLQEKMKMCLAKANIQKKEDNRTTDNDKTAVKQKDLAEVEYRFFSRGVADAKDQGDDIEEDEAGDTEVEDASDEEQEEAKTADVTEAGDTEVEDASDEEDEEQEDKAKTADVTQEAEESEEDGRDRRDRRNGRDRRDRREVKKVGEQRNEKETHQRPRHRQRRDSKALHDSKGRKSPPAGAKQEQRRRRRRSRRREPRSRRRERRKDEDEERRPRQQEVEEARRKKEEEQRQRAEEDERRRKLEEEARRKKEEEQRQRAEEDERRRKLEEEARRKKEEEQRQRAEEDERRIKLEEEARRKKEEEQRQRAEEDERRRKLEEEARRKKEEEQRQRAEAEELKKLKEEVRKKKEEEKRRQEEEKAARSEEEGSWSPQDGQDQDEDKEENKVAKRRRTKQARRLTKANERRIMQGWTWRNQFQEALAPEAKKEKQEEAEEAEEVLRQKADEAERKRQQMMEEARQREKAQAEEKRRMQEEASQGEKVEEEERRKLEEVPRIQEAAHMPHMLQVPAQMRPPTRPKAPYPSGIRLRVFEKAGARELPERRIVKQALTFGTGGHCDVVLPPGPGVQGEHLKLGHHELKGWSLQPISGISVQSAVACYPALLEKLQLECQSLPQGQKKDEVIDLLYRLSKDERTSRLTQGGEGRLKLSENLCVFTLGNAKTPKRLYFLDLIFGELLKEDPLMDLAEVAPVPAAPKEVPQMAEIQVQGPEAGPTENTVDRGSQLDEEDEEDDEEEEERLGHDGKPWWHPWKMIELGHDGKPWWHPWKMIELQRILWCPRWQKSRSKAEEAPCDPADPAQEDMQVSETVEQNQAAPTAQDVPSEPDATHADADTVDAMQSMTAPVPDETPSKAQQVETLHAADGELLCEDVEDARPDHDDQSHTRQEDPEQVEAKMGEEQQEDTTVEAQQDAEMPALSKEVLGGEDPFAEDDASGSEHVSHVSEVTQEDSPKDADVKDLKESGQGQE</sequence>
<reference evidence="3 4" key="2">
    <citation type="submission" date="2024-05" db="EMBL/GenBank/DDBJ databases">
        <authorList>
            <person name="Chen Y."/>
            <person name="Shah S."/>
            <person name="Dougan E. K."/>
            <person name="Thang M."/>
            <person name="Chan C."/>
        </authorList>
    </citation>
    <scope>NUCLEOTIDE SEQUENCE [LARGE SCALE GENOMIC DNA]</scope>
</reference>
<evidence type="ECO:0000313" key="3">
    <source>
        <dbReference type="EMBL" id="CAL4774700.1"/>
    </source>
</evidence>
<dbReference type="EMBL" id="CAMXCT030001161">
    <property type="protein sequence ID" value="CAL4774700.1"/>
    <property type="molecule type" value="Genomic_DNA"/>
</dbReference>
<feature type="compositionally biased region" description="Basic and acidic residues" evidence="1">
    <location>
        <begin position="957"/>
        <end position="969"/>
    </location>
</feature>
<feature type="compositionally biased region" description="Acidic residues" evidence="1">
    <location>
        <begin position="64"/>
        <end position="85"/>
    </location>
</feature>
<feature type="region of interest" description="Disordered" evidence="1">
    <location>
        <begin position="715"/>
        <end position="756"/>
    </location>
</feature>
<gene>
    <name evidence="2" type="ORF">C1SCF055_LOCUS14668</name>
</gene>